<name>A0A915J124_ROMCU</name>
<organism evidence="1 2">
    <name type="scientific">Romanomermis culicivorax</name>
    <name type="common">Nematode worm</name>
    <dbReference type="NCBI Taxonomy" id="13658"/>
    <lineage>
        <taxon>Eukaryota</taxon>
        <taxon>Metazoa</taxon>
        <taxon>Ecdysozoa</taxon>
        <taxon>Nematoda</taxon>
        <taxon>Enoplea</taxon>
        <taxon>Dorylaimia</taxon>
        <taxon>Mermithida</taxon>
        <taxon>Mermithoidea</taxon>
        <taxon>Mermithidae</taxon>
        <taxon>Romanomermis</taxon>
    </lineage>
</organism>
<keyword evidence="1" id="KW-1185">Reference proteome</keyword>
<sequence>MQQGVRDSVLNSPIDRDLIGVSIQLVKRRFNPSWHGIFHSGPPEMKLYGIKSMVVPLMVHNFRTMEFMKNSIDKCCRQKTQPKDLPEQSHW</sequence>
<evidence type="ECO:0000313" key="1">
    <source>
        <dbReference type="Proteomes" id="UP000887565"/>
    </source>
</evidence>
<accession>A0A915J124</accession>
<dbReference type="AlphaFoldDB" id="A0A915J124"/>
<dbReference type="Proteomes" id="UP000887565">
    <property type="component" value="Unplaced"/>
</dbReference>
<evidence type="ECO:0000313" key="2">
    <source>
        <dbReference type="WBParaSite" id="nRc.2.0.1.t20090-RA"/>
    </source>
</evidence>
<proteinExistence type="predicted"/>
<protein>
    <submittedName>
        <fullName evidence="2">Uncharacterized protein</fullName>
    </submittedName>
</protein>
<reference evidence="2" key="1">
    <citation type="submission" date="2022-11" db="UniProtKB">
        <authorList>
            <consortium name="WormBaseParasite"/>
        </authorList>
    </citation>
    <scope>IDENTIFICATION</scope>
</reference>
<dbReference type="WBParaSite" id="nRc.2.0.1.t20090-RA">
    <property type="protein sequence ID" value="nRc.2.0.1.t20090-RA"/>
    <property type="gene ID" value="nRc.2.0.1.g20090"/>
</dbReference>